<organism evidence="8 9">
    <name type="scientific">Tulasnella calospora MUT 4182</name>
    <dbReference type="NCBI Taxonomy" id="1051891"/>
    <lineage>
        <taxon>Eukaryota</taxon>
        <taxon>Fungi</taxon>
        <taxon>Dikarya</taxon>
        <taxon>Basidiomycota</taxon>
        <taxon>Agaricomycotina</taxon>
        <taxon>Agaricomycetes</taxon>
        <taxon>Cantharellales</taxon>
        <taxon>Tulasnellaceae</taxon>
        <taxon>Tulasnella</taxon>
    </lineage>
</organism>
<dbReference type="InterPro" id="IPR036259">
    <property type="entry name" value="MFS_trans_sf"/>
</dbReference>
<evidence type="ECO:0000313" key="8">
    <source>
        <dbReference type="EMBL" id="KIO24307.1"/>
    </source>
</evidence>
<evidence type="ECO:0000256" key="2">
    <source>
        <dbReference type="ARBA" id="ARBA00022448"/>
    </source>
</evidence>
<feature type="region of interest" description="Disordered" evidence="6">
    <location>
        <begin position="1"/>
        <end position="28"/>
    </location>
</feature>
<evidence type="ECO:0000256" key="5">
    <source>
        <dbReference type="ARBA" id="ARBA00023136"/>
    </source>
</evidence>
<dbReference type="GO" id="GO:0016020">
    <property type="term" value="C:membrane"/>
    <property type="evidence" value="ECO:0007669"/>
    <property type="project" value="UniProtKB-SubCell"/>
</dbReference>
<feature type="transmembrane region" description="Helical" evidence="7">
    <location>
        <begin position="453"/>
        <end position="474"/>
    </location>
</feature>
<dbReference type="PANTHER" id="PTHR43791">
    <property type="entry name" value="PERMEASE-RELATED"/>
    <property type="match status" value="1"/>
</dbReference>
<keyword evidence="9" id="KW-1185">Reference proteome</keyword>
<name>A0A0C3LSD6_9AGAM</name>
<protein>
    <recommendedName>
        <fullName evidence="10">Major facilitator superfamily (MFS) profile domain-containing protein</fullName>
    </recommendedName>
</protein>
<evidence type="ECO:0000256" key="1">
    <source>
        <dbReference type="ARBA" id="ARBA00004141"/>
    </source>
</evidence>
<feature type="transmembrane region" description="Helical" evidence="7">
    <location>
        <begin position="361"/>
        <end position="382"/>
    </location>
</feature>
<feature type="compositionally biased region" description="Basic and acidic residues" evidence="6">
    <location>
        <begin position="19"/>
        <end position="28"/>
    </location>
</feature>
<gene>
    <name evidence="8" type="ORF">M407DRAFT_26326</name>
</gene>
<dbReference type="HOGENOM" id="CLU_001265_0_5_1"/>
<feature type="transmembrane region" description="Helical" evidence="7">
    <location>
        <begin position="195"/>
        <end position="214"/>
    </location>
</feature>
<evidence type="ECO:0000256" key="7">
    <source>
        <dbReference type="SAM" id="Phobius"/>
    </source>
</evidence>
<feature type="transmembrane region" description="Helical" evidence="7">
    <location>
        <begin position="226"/>
        <end position="246"/>
    </location>
</feature>
<dbReference type="EMBL" id="KN823064">
    <property type="protein sequence ID" value="KIO24307.1"/>
    <property type="molecule type" value="Genomic_DNA"/>
</dbReference>
<keyword evidence="2" id="KW-0813">Transport</keyword>
<comment type="subcellular location">
    <subcellularLocation>
        <location evidence="1">Membrane</location>
        <topology evidence="1">Multi-pass membrane protein</topology>
    </subcellularLocation>
</comment>
<evidence type="ECO:0008006" key="10">
    <source>
        <dbReference type="Google" id="ProtNLM"/>
    </source>
</evidence>
<dbReference type="SUPFAM" id="SSF103473">
    <property type="entry name" value="MFS general substrate transporter"/>
    <property type="match status" value="1"/>
</dbReference>
<reference evidence="9" key="2">
    <citation type="submission" date="2015-01" db="EMBL/GenBank/DDBJ databases">
        <title>Evolutionary Origins and Diversification of the Mycorrhizal Mutualists.</title>
        <authorList>
            <consortium name="DOE Joint Genome Institute"/>
            <consortium name="Mycorrhizal Genomics Consortium"/>
            <person name="Kohler A."/>
            <person name="Kuo A."/>
            <person name="Nagy L.G."/>
            <person name="Floudas D."/>
            <person name="Copeland A."/>
            <person name="Barry K.W."/>
            <person name="Cichocki N."/>
            <person name="Veneault-Fourrey C."/>
            <person name="LaButti K."/>
            <person name="Lindquist E.A."/>
            <person name="Lipzen A."/>
            <person name="Lundell T."/>
            <person name="Morin E."/>
            <person name="Murat C."/>
            <person name="Riley R."/>
            <person name="Ohm R."/>
            <person name="Sun H."/>
            <person name="Tunlid A."/>
            <person name="Henrissat B."/>
            <person name="Grigoriev I.V."/>
            <person name="Hibbett D.S."/>
            <person name="Martin F."/>
        </authorList>
    </citation>
    <scope>NUCLEOTIDE SEQUENCE [LARGE SCALE GENOMIC DNA]</scope>
    <source>
        <strain evidence="9">MUT 4182</strain>
    </source>
</reference>
<dbReference type="Proteomes" id="UP000054248">
    <property type="component" value="Unassembled WGS sequence"/>
</dbReference>
<reference evidence="8 9" key="1">
    <citation type="submission" date="2014-04" db="EMBL/GenBank/DDBJ databases">
        <authorList>
            <consortium name="DOE Joint Genome Institute"/>
            <person name="Kuo A."/>
            <person name="Girlanda M."/>
            <person name="Perotto S."/>
            <person name="Kohler A."/>
            <person name="Nagy L.G."/>
            <person name="Floudas D."/>
            <person name="Copeland A."/>
            <person name="Barry K.W."/>
            <person name="Cichocki N."/>
            <person name="Veneault-Fourrey C."/>
            <person name="LaButti K."/>
            <person name="Lindquist E.A."/>
            <person name="Lipzen A."/>
            <person name="Lundell T."/>
            <person name="Morin E."/>
            <person name="Murat C."/>
            <person name="Sun H."/>
            <person name="Tunlid A."/>
            <person name="Henrissat B."/>
            <person name="Grigoriev I.V."/>
            <person name="Hibbett D.S."/>
            <person name="Martin F."/>
            <person name="Nordberg H.P."/>
            <person name="Cantor M.N."/>
            <person name="Hua S.X."/>
        </authorList>
    </citation>
    <scope>NUCLEOTIDE SEQUENCE [LARGE SCALE GENOMIC DNA]</scope>
    <source>
        <strain evidence="8 9">MUT 4182</strain>
    </source>
</reference>
<feature type="transmembrane region" description="Helical" evidence="7">
    <location>
        <begin position="332"/>
        <end position="354"/>
    </location>
</feature>
<keyword evidence="5 7" id="KW-0472">Membrane</keyword>
<feature type="compositionally biased region" description="Basic and acidic residues" evidence="6">
    <location>
        <begin position="1"/>
        <end position="12"/>
    </location>
</feature>
<proteinExistence type="predicted"/>
<accession>A0A0C3LSD6</accession>
<dbReference type="PANTHER" id="PTHR43791:SF63">
    <property type="entry name" value="HIGH AFFINITY CYSTEINE TRANSPORTER"/>
    <property type="match status" value="1"/>
</dbReference>
<dbReference type="InterPro" id="IPR011701">
    <property type="entry name" value="MFS"/>
</dbReference>
<dbReference type="GO" id="GO:0022857">
    <property type="term" value="F:transmembrane transporter activity"/>
    <property type="evidence" value="ECO:0007669"/>
    <property type="project" value="InterPro"/>
</dbReference>
<evidence type="ECO:0000256" key="4">
    <source>
        <dbReference type="ARBA" id="ARBA00022989"/>
    </source>
</evidence>
<feature type="transmembrane region" description="Helical" evidence="7">
    <location>
        <begin position="421"/>
        <end position="441"/>
    </location>
</feature>
<sequence length="531" mass="59984">MSPEPVRRDLISEKGSLPDNEKRTESDVAKHECGVDVVAGLIAGHGEESDLDPQAAYELQKKLDRNMLPLLCALYTLQFIDKNSLGSSAVLGIIQDNHLTTNQFNNLGTAFYIGYIIFVGPHAWLMQRFPIAKYIALNIGLWSVFLGLQAACHNYGGLFALRFLLGASESCITSGIMTIMTMFYTRVESTQRISWTFMCNSVASIVAAFISFGVAHAEAASRPHQWQWFMIIVSILSIIVSTLYLWRMPDNPATARFLNEQEKINVVKRLRVNQNGIEAKVWKRYQFIEAFTDPKTWFFFLFACVANLMGGVGIVFNLIIKEFGYNTLQTTALSIPIGAAGIIAISTGTVLIKYFPNARCILGIVGFIPPSICCFLLLFLSWENKTGLLIAFYLIFSYTLGFVMILSLVAVVFAGHTKKMTCNAIFLVGYAIGQMVSTQFWKEKYRPRNMVPWIIILSSFTFNIFMISVIRWYLVRENKRRDAEKLTSGEEYKEFGFVQHVQEDGSIVKLKVPIQFLDITDVENKAFRYPL</sequence>
<dbReference type="AlphaFoldDB" id="A0A0C3LSD6"/>
<keyword evidence="3 7" id="KW-0812">Transmembrane</keyword>
<evidence type="ECO:0000256" key="3">
    <source>
        <dbReference type="ARBA" id="ARBA00022692"/>
    </source>
</evidence>
<dbReference type="OrthoDB" id="6730379at2759"/>
<feature type="transmembrane region" description="Helical" evidence="7">
    <location>
        <begin position="297"/>
        <end position="320"/>
    </location>
</feature>
<feature type="transmembrane region" description="Helical" evidence="7">
    <location>
        <begin position="388"/>
        <end position="414"/>
    </location>
</feature>
<feature type="transmembrane region" description="Helical" evidence="7">
    <location>
        <begin position="163"/>
        <end position="183"/>
    </location>
</feature>
<evidence type="ECO:0000256" key="6">
    <source>
        <dbReference type="SAM" id="MobiDB-lite"/>
    </source>
</evidence>
<dbReference type="Pfam" id="PF07690">
    <property type="entry name" value="MFS_1"/>
    <property type="match status" value="1"/>
</dbReference>
<evidence type="ECO:0000313" key="9">
    <source>
        <dbReference type="Proteomes" id="UP000054248"/>
    </source>
</evidence>
<dbReference type="STRING" id="1051891.A0A0C3LSD6"/>
<keyword evidence="4 7" id="KW-1133">Transmembrane helix</keyword>
<dbReference type="Gene3D" id="1.20.1250.20">
    <property type="entry name" value="MFS general substrate transporter like domains"/>
    <property type="match status" value="1"/>
</dbReference>